<dbReference type="Proteomes" id="UP001237642">
    <property type="component" value="Unassembled WGS sequence"/>
</dbReference>
<dbReference type="EMBL" id="JAUIZM010000011">
    <property type="protein sequence ID" value="KAK1356920.1"/>
    <property type="molecule type" value="Genomic_DNA"/>
</dbReference>
<evidence type="ECO:0000313" key="2">
    <source>
        <dbReference type="Proteomes" id="UP001237642"/>
    </source>
</evidence>
<dbReference type="AlphaFoldDB" id="A0AAD8GZL6"/>
<accession>A0AAD8GZL6</accession>
<name>A0AAD8GZL6_9APIA</name>
<evidence type="ECO:0000313" key="1">
    <source>
        <dbReference type="EMBL" id="KAK1356920.1"/>
    </source>
</evidence>
<organism evidence="1 2">
    <name type="scientific">Heracleum sosnowskyi</name>
    <dbReference type="NCBI Taxonomy" id="360622"/>
    <lineage>
        <taxon>Eukaryota</taxon>
        <taxon>Viridiplantae</taxon>
        <taxon>Streptophyta</taxon>
        <taxon>Embryophyta</taxon>
        <taxon>Tracheophyta</taxon>
        <taxon>Spermatophyta</taxon>
        <taxon>Magnoliopsida</taxon>
        <taxon>eudicotyledons</taxon>
        <taxon>Gunneridae</taxon>
        <taxon>Pentapetalae</taxon>
        <taxon>asterids</taxon>
        <taxon>campanulids</taxon>
        <taxon>Apiales</taxon>
        <taxon>Apiaceae</taxon>
        <taxon>Apioideae</taxon>
        <taxon>apioid superclade</taxon>
        <taxon>Tordylieae</taxon>
        <taxon>Tordyliinae</taxon>
        <taxon>Heracleum</taxon>
    </lineage>
</organism>
<reference evidence="1" key="2">
    <citation type="submission" date="2023-05" db="EMBL/GenBank/DDBJ databases">
        <authorList>
            <person name="Schelkunov M.I."/>
        </authorList>
    </citation>
    <scope>NUCLEOTIDE SEQUENCE</scope>
    <source>
        <strain evidence="1">Hsosn_3</strain>
        <tissue evidence="1">Leaf</tissue>
    </source>
</reference>
<gene>
    <name evidence="1" type="ORF">POM88_050176</name>
</gene>
<keyword evidence="2" id="KW-1185">Reference proteome</keyword>
<protein>
    <submittedName>
        <fullName evidence="1">Uncharacterized protein</fullName>
    </submittedName>
</protein>
<reference evidence="1" key="1">
    <citation type="submission" date="2023-02" db="EMBL/GenBank/DDBJ databases">
        <title>Genome of toxic invasive species Heracleum sosnowskyi carries increased number of genes despite the absence of recent whole-genome duplications.</title>
        <authorList>
            <person name="Schelkunov M."/>
            <person name="Shtratnikova V."/>
            <person name="Makarenko M."/>
            <person name="Klepikova A."/>
            <person name="Omelchenko D."/>
            <person name="Novikova G."/>
            <person name="Obukhova E."/>
            <person name="Bogdanov V."/>
            <person name="Penin A."/>
            <person name="Logacheva M."/>
        </authorList>
    </citation>
    <scope>NUCLEOTIDE SEQUENCE</scope>
    <source>
        <strain evidence="1">Hsosn_3</strain>
        <tissue evidence="1">Leaf</tissue>
    </source>
</reference>
<comment type="caution">
    <text evidence="1">The sequence shown here is derived from an EMBL/GenBank/DDBJ whole genome shotgun (WGS) entry which is preliminary data.</text>
</comment>
<proteinExistence type="predicted"/>
<sequence>MWNTSNNNVRKREELLQTDNVFKMLCTGGLGTEFWLTPATEYCSSAGGLSDCRSLQTTPHFRAVRSLQLLLLYSIYLSSLIGYCAVICHTYCDTCPESSGICLLGNEMVPISCQLILNYCMLLWKN</sequence>